<dbReference type="Proteomes" id="UP000887578">
    <property type="component" value="Unplaced"/>
</dbReference>
<keyword evidence="1" id="KW-0732">Signal</keyword>
<accession>A0A914Q681</accession>
<feature type="chain" id="PRO_5037341062" evidence="1">
    <location>
        <begin position="21"/>
        <end position="139"/>
    </location>
</feature>
<reference evidence="3" key="1">
    <citation type="submission" date="2022-11" db="UniProtKB">
        <authorList>
            <consortium name="WormBaseParasite"/>
        </authorList>
    </citation>
    <scope>IDENTIFICATION</scope>
</reference>
<dbReference type="WBParaSite" id="PDA_v2.g26900.t1">
    <property type="protein sequence ID" value="PDA_v2.g26900.t1"/>
    <property type="gene ID" value="PDA_v2.g26900"/>
</dbReference>
<sequence>MKVLYLFLVVIFILCANVVSQKITTTKKPVIVDPIDTITDNVFNWIIDFFPKKSVKPLVNRLLTVVCEGNATDVTEIQQDIATQTLLNGTVVQLTQIQEDLINATAILGNNYQAQIADFMDKIFEPFVEDVSLMSKTDI</sequence>
<organism evidence="2 3">
    <name type="scientific">Panagrolaimus davidi</name>
    <dbReference type="NCBI Taxonomy" id="227884"/>
    <lineage>
        <taxon>Eukaryota</taxon>
        <taxon>Metazoa</taxon>
        <taxon>Ecdysozoa</taxon>
        <taxon>Nematoda</taxon>
        <taxon>Chromadorea</taxon>
        <taxon>Rhabditida</taxon>
        <taxon>Tylenchina</taxon>
        <taxon>Panagrolaimomorpha</taxon>
        <taxon>Panagrolaimoidea</taxon>
        <taxon>Panagrolaimidae</taxon>
        <taxon>Panagrolaimus</taxon>
    </lineage>
</organism>
<evidence type="ECO:0000313" key="3">
    <source>
        <dbReference type="WBParaSite" id="PDA_v2.g26900.t1"/>
    </source>
</evidence>
<evidence type="ECO:0000313" key="2">
    <source>
        <dbReference type="Proteomes" id="UP000887578"/>
    </source>
</evidence>
<feature type="signal peptide" evidence="1">
    <location>
        <begin position="1"/>
        <end position="20"/>
    </location>
</feature>
<proteinExistence type="predicted"/>
<name>A0A914Q681_9BILA</name>
<dbReference type="AlphaFoldDB" id="A0A914Q681"/>
<evidence type="ECO:0000256" key="1">
    <source>
        <dbReference type="SAM" id="SignalP"/>
    </source>
</evidence>
<protein>
    <submittedName>
        <fullName evidence="3">Uncharacterized protein</fullName>
    </submittedName>
</protein>
<keyword evidence="2" id="KW-1185">Reference proteome</keyword>